<reference evidence="9 10" key="1">
    <citation type="submission" date="2014-03" db="EMBL/GenBank/DDBJ databases">
        <title>Genomics of Bifidobacteria.</title>
        <authorList>
            <person name="Ventura M."/>
            <person name="Milani C."/>
            <person name="Lugli G.A."/>
        </authorList>
    </citation>
    <scope>NUCLEOTIDE SEQUENCE [LARGE SCALE GENOMIC DNA]</scope>
    <source>
        <strain evidence="9 10">DSM 23975</strain>
    </source>
</reference>
<comment type="caution">
    <text evidence="9">The sequence shown here is derived from an EMBL/GenBank/DDBJ whole genome shotgun (WGS) entry which is preliminary data.</text>
</comment>
<name>A0A087CUW0_9BIFI</name>
<dbReference type="GO" id="GO:0006207">
    <property type="term" value="P:'de novo' pyrimidine nucleobase biosynthetic process"/>
    <property type="evidence" value="ECO:0007669"/>
    <property type="project" value="InterPro"/>
</dbReference>
<dbReference type="Gene3D" id="3.20.20.70">
    <property type="entry name" value="Aldolase class I"/>
    <property type="match status" value="1"/>
</dbReference>
<evidence type="ECO:0000313" key="9">
    <source>
        <dbReference type="EMBL" id="KFI87060.1"/>
    </source>
</evidence>
<dbReference type="GO" id="GO:0044205">
    <property type="term" value="P:'de novo' UMP biosynthetic process"/>
    <property type="evidence" value="ECO:0007669"/>
    <property type="project" value="UniProtKB-UniRule"/>
</dbReference>
<dbReference type="AlphaFoldDB" id="A0A087CUW0"/>
<dbReference type="RefSeq" id="WP_044088271.1">
    <property type="nucleotide sequence ID" value="NZ_JDUW01000001.1"/>
</dbReference>
<dbReference type="GO" id="GO:0004590">
    <property type="term" value="F:orotidine-5'-phosphate decarboxylase activity"/>
    <property type="evidence" value="ECO:0007669"/>
    <property type="project" value="UniProtKB-UniRule"/>
</dbReference>
<dbReference type="SUPFAM" id="SSF51366">
    <property type="entry name" value="Ribulose-phoshate binding barrel"/>
    <property type="match status" value="1"/>
</dbReference>
<dbReference type="InterPro" id="IPR011060">
    <property type="entry name" value="RibuloseP-bd_barrel"/>
</dbReference>
<evidence type="ECO:0000256" key="4">
    <source>
        <dbReference type="ARBA" id="ARBA00022975"/>
    </source>
</evidence>
<keyword evidence="4 7" id="KW-0665">Pyrimidine biosynthesis</keyword>
<keyword evidence="5 7" id="KW-0456">Lyase</keyword>
<dbReference type="Proteomes" id="UP000028984">
    <property type="component" value="Unassembled WGS sequence"/>
</dbReference>
<gene>
    <name evidence="7" type="primary">pyrF</name>
    <name evidence="9" type="ORF">BREU_0077</name>
</gene>
<dbReference type="EC" id="4.1.1.23" evidence="7"/>
<organism evidence="9 10">
    <name type="scientific">Bifidobacterium reuteri DSM 23975</name>
    <dbReference type="NCBI Taxonomy" id="1437610"/>
    <lineage>
        <taxon>Bacteria</taxon>
        <taxon>Bacillati</taxon>
        <taxon>Actinomycetota</taxon>
        <taxon>Actinomycetes</taxon>
        <taxon>Bifidobacteriales</taxon>
        <taxon>Bifidobacteriaceae</taxon>
        <taxon>Bifidobacterium</taxon>
    </lineage>
</organism>
<comment type="pathway">
    <text evidence="1 7">Pyrimidine metabolism; UMP biosynthesis via de novo pathway; UMP from orotate: step 2/2.</text>
</comment>
<proteinExistence type="inferred from homology"/>
<dbReference type="SMART" id="SM00934">
    <property type="entry name" value="OMPdecase"/>
    <property type="match status" value="1"/>
</dbReference>
<dbReference type="PANTHER" id="PTHR43375">
    <property type="entry name" value="OROTIDINE 5'-PHOSPHATE DECARBOXYLASE"/>
    <property type="match status" value="1"/>
</dbReference>
<dbReference type="InterPro" id="IPR011995">
    <property type="entry name" value="OMPdecase_type-2"/>
</dbReference>
<dbReference type="HAMAP" id="MF_01215">
    <property type="entry name" value="OMPdecase_type2"/>
    <property type="match status" value="1"/>
</dbReference>
<dbReference type="OrthoDB" id="9808470at2"/>
<feature type="active site" description="Proton donor" evidence="7">
    <location>
        <position position="112"/>
    </location>
</feature>
<feature type="domain" description="Orotidine 5'-phosphate decarboxylase" evidence="8">
    <location>
        <begin position="14"/>
        <end position="302"/>
    </location>
</feature>
<dbReference type="EMBL" id="JGZK01000003">
    <property type="protein sequence ID" value="KFI87060.1"/>
    <property type="molecule type" value="Genomic_DNA"/>
</dbReference>
<dbReference type="eggNOG" id="COG0284">
    <property type="taxonomic scope" value="Bacteria"/>
</dbReference>
<dbReference type="UniPathway" id="UPA00070">
    <property type="reaction ID" value="UER00120"/>
</dbReference>
<dbReference type="Pfam" id="PF00215">
    <property type="entry name" value="OMPdecase"/>
    <property type="match status" value="1"/>
</dbReference>
<dbReference type="PANTHER" id="PTHR43375:SF1">
    <property type="entry name" value="OROTIDINE 5'-PHOSPHATE DECARBOXYLASE"/>
    <property type="match status" value="1"/>
</dbReference>
<dbReference type="STRING" id="1437610.BREU_0077"/>
<evidence type="ECO:0000259" key="8">
    <source>
        <dbReference type="SMART" id="SM00934"/>
    </source>
</evidence>
<keyword evidence="3 7" id="KW-0210">Decarboxylase</keyword>
<evidence type="ECO:0000256" key="1">
    <source>
        <dbReference type="ARBA" id="ARBA00004861"/>
    </source>
</evidence>
<dbReference type="InterPro" id="IPR018089">
    <property type="entry name" value="OMPdecase_AS"/>
</dbReference>
<dbReference type="InterPro" id="IPR001754">
    <property type="entry name" value="OMPdeCOase_dom"/>
</dbReference>
<dbReference type="NCBIfam" id="TIGR02127">
    <property type="entry name" value="pyrF_sub2"/>
    <property type="match status" value="1"/>
</dbReference>
<dbReference type="PROSITE" id="PS00156">
    <property type="entry name" value="OMPDECASE"/>
    <property type="match status" value="1"/>
</dbReference>
<sequence>MDRLIEAITNVQNPSVVGLDPTEALVPPQVVASFAEEVRDSVDSPEELPAAQLAVAYFEFNRTIIDAVADIVPAVKPQIAMYEALGPAGVDVYTMTCEYAAQQGLYVLGDIKRGDIGSTAAAYAHHLSGVGADAAAGDDAADNGESIIFDPWHEDAVTVNPYLGTDGITPFVDAAVASDKDIFVLVRTSNPSSSELQMLDLADGTKVYEHVADLVEGWGAETRGQHGYSRVGAVVGATHPEEGRALRKRMPHTFFLVPGYGAQGGTAQDVAGMFDETGSGAIVNSSRGIIGAWKKSGRYSESMSADQALELVAESARQAAIDMRDALRFAVYR</sequence>
<dbReference type="InterPro" id="IPR013785">
    <property type="entry name" value="Aldolase_TIM"/>
</dbReference>
<evidence type="ECO:0000256" key="3">
    <source>
        <dbReference type="ARBA" id="ARBA00022793"/>
    </source>
</evidence>
<comment type="catalytic activity">
    <reaction evidence="6 7">
        <text>orotidine 5'-phosphate + H(+) = UMP + CO2</text>
        <dbReference type="Rhea" id="RHEA:11596"/>
        <dbReference type="ChEBI" id="CHEBI:15378"/>
        <dbReference type="ChEBI" id="CHEBI:16526"/>
        <dbReference type="ChEBI" id="CHEBI:57538"/>
        <dbReference type="ChEBI" id="CHEBI:57865"/>
        <dbReference type="EC" id="4.1.1.23"/>
    </reaction>
</comment>
<evidence type="ECO:0000256" key="2">
    <source>
        <dbReference type="ARBA" id="ARBA00008847"/>
    </source>
</evidence>
<comment type="similarity">
    <text evidence="2 7">Belongs to the OMP decarboxylase family. Type 2 subfamily.</text>
</comment>
<evidence type="ECO:0000256" key="6">
    <source>
        <dbReference type="ARBA" id="ARBA00049157"/>
    </source>
</evidence>
<protein>
    <recommendedName>
        <fullName evidence="7">Orotidine 5'-phosphate decarboxylase</fullName>
        <ecNumber evidence="7">4.1.1.23</ecNumber>
    </recommendedName>
    <alternativeName>
        <fullName evidence="7">OMP decarboxylase</fullName>
        <shortName evidence="7">OMPDCase</shortName>
        <shortName evidence="7">OMPdecase</shortName>
    </alternativeName>
</protein>
<evidence type="ECO:0000313" key="10">
    <source>
        <dbReference type="Proteomes" id="UP000028984"/>
    </source>
</evidence>
<accession>A0A087CUW0</accession>
<dbReference type="CDD" id="cd04725">
    <property type="entry name" value="OMP_decarboxylase_like"/>
    <property type="match status" value="1"/>
</dbReference>
<keyword evidence="10" id="KW-1185">Reference proteome</keyword>
<evidence type="ECO:0000256" key="5">
    <source>
        <dbReference type="ARBA" id="ARBA00023239"/>
    </source>
</evidence>
<evidence type="ECO:0000256" key="7">
    <source>
        <dbReference type="HAMAP-Rule" id="MF_01215"/>
    </source>
</evidence>